<evidence type="ECO:0000256" key="12">
    <source>
        <dbReference type="ARBA" id="ARBA00023014"/>
    </source>
</evidence>
<evidence type="ECO:0000259" key="16">
    <source>
        <dbReference type="PROSITE" id="PS51384"/>
    </source>
</evidence>
<accession>A0A5B9QVG2</accession>
<keyword evidence="5" id="KW-0285">Flavoprotein</keyword>
<comment type="cofactor">
    <cofactor evidence="1">
        <name>FMN</name>
        <dbReference type="ChEBI" id="CHEBI:58210"/>
    </cofactor>
</comment>
<dbReference type="EC" id="1.8.1.2" evidence="3"/>
<dbReference type="InterPro" id="IPR017938">
    <property type="entry name" value="Riboflavin_synthase-like_b-brl"/>
</dbReference>
<dbReference type="GO" id="GO:0019344">
    <property type="term" value="P:cysteine biosynthetic process"/>
    <property type="evidence" value="ECO:0007669"/>
    <property type="project" value="UniProtKB-KW"/>
</dbReference>
<dbReference type="NCBIfam" id="NF004859">
    <property type="entry name" value="PRK06214.1"/>
    <property type="match status" value="1"/>
</dbReference>
<protein>
    <recommendedName>
        <fullName evidence="3">assimilatory sulfite reductase (NADPH)</fullName>
        <ecNumber evidence="3">1.8.1.2</ecNumber>
    </recommendedName>
</protein>
<dbReference type="Gene3D" id="3.40.50.80">
    <property type="entry name" value="Nucleotide-binding domain of ferredoxin-NADP reductase (FNR) module"/>
    <property type="match status" value="1"/>
</dbReference>
<evidence type="ECO:0000256" key="5">
    <source>
        <dbReference type="ARBA" id="ARBA00022630"/>
    </source>
</evidence>
<keyword evidence="9" id="KW-0521">NADP</keyword>
<dbReference type="GO" id="GO:0050660">
    <property type="term" value="F:flavin adenine dinucleotide binding"/>
    <property type="evidence" value="ECO:0007669"/>
    <property type="project" value="TreeGrafter"/>
</dbReference>
<evidence type="ECO:0000256" key="3">
    <source>
        <dbReference type="ARBA" id="ARBA00012604"/>
    </source>
</evidence>
<comment type="catalytic activity">
    <reaction evidence="14">
        <text>hydrogen sulfide + 3 NADP(+) + 3 H2O = sulfite + 3 NADPH + 4 H(+)</text>
        <dbReference type="Rhea" id="RHEA:13801"/>
        <dbReference type="ChEBI" id="CHEBI:15377"/>
        <dbReference type="ChEBI" id="CHEBI:15378"/>
        <dbReference type="ChEBI" id="CHEBI:17359"/>
        <dbReference type="ChEBI" id="CHEBI:29919"/>
        <dbReference type="ChEBI" id="CHEBI:57783"/>
        <dbReference type="ChEBI" id="CHEBI:58349"/>
        <dbReference type="EC" id="1.8.1.2"/>
    </reaction>
</comment>
<dbReference type="AlphaFoldDB" id="A0A5B9QVG2"/>
<reference evidence="18 19" key="1">
    <citation type="submission" date="2019-08" db="EMBL/GenBank/DDBJ databases">
        <title>Deep-cultivation of Planctomycetes and their phenomic and genomic characterization uncovers novel biology.</title>
        <authorList>
            <person name="Wiegand S."/>
            <person name="Jogler M."/>
            <person name="Boedeker C."/>
            <person name="Pinto D."/>
            <person name="Vollmers J."/>
            <person name="Rivas-Marin E."/>
            <person name="Kohn T."/>
            <person name="Peeters S.H."/>
            <person name="Heuer A."/>
            <person name="Rast P."/>
            <person name="Oberbeckmann S."/>
            <person name="Bunk B."/>
            <person name="Jeske O."/>
            <person name="Meyerdierks A."/>
            <person name="Storesund J.E."/>
            <person name="Kallscheuer N."/>
            <person name="Luecker S."/>
            <person name="Lage O.M."/>
            <person name="Pohl T."/>
            <person name="Merkel B.J."/>
            <person name="Hornburger P."/>
            <person name="Mueller R.-W."/>
            <person name="Bruemmer F."/>
            <person name="Labrenz M."/>
            <person name="Spormann A.M."/>
            <person name="Op den Camp H."/>
            <person name="Overmann J."/>
            <person name="Amann R."/>
            <person name="Jetten M.S.M."/>
            <person name="Mascher T."/>
            <person name="Medema M.H."/>
            <person name="Devos D.P."/>
            <person name="Kaster A.-K."/>
            <person name="Ovreas L."/>
            <person name="Rohde M."/>
            <person name="Galperin M.Y."/>
            <person name="Jogler C."/>
        </authorList>
    </citation>
    <scope>NUCLEOTIDE SEQUENCE [LARGE SCALE GENOMIC DNA]</scope>
    <source>
        <strain evidence="18 19">UC8</strain>
    </source>
</reference>
<evidence type="ECO:0000256" key="4">
    <source>
        <dbReference type="ARBA" id="ARBA00022485"/>
    </source>
</evidence>
<keyword evidence="8" id="KW-0274">FAD</keyword>
<feature type="region of interest" description="Disordered" evidence="15">
    <location>
        <begin position="156"/>
        <end position="185"/>
    </location>
</feature>
<dbReference type="PRINTS" id="PR00371">
    <property type="entry name" value="FPNCR"/>
</dbReference>
<evidence type="ECO:0000313" key="19">
    <source>
        <dbReference type="Proteomes" id="UP000325286"/>
    </source>
</evidence>
<keyword evidence="13" id="KW-0028">Amino-acid biosynthesis</keyword>
<keyword evidence="12" id="KW-0411">Iron-sulfur</keyword>
<dbReference type="EMBL" id="CP042914">
    <property type="protein sequence ID" value="QEG43024.1"/>
    <property type="molecule type" value="Genomic_DNA"/>
</dbReference>
<dbReference type="InterPro" id="IPR007202">
    <property type="entry name" value="4Fe-4S_dom"/>
</dbReference>
<dbReference type="GO" id="GO:0051539">
    <property type="term" value="F:4 iron, 4 sulfur cluster binding"/>
    <property type="evidence" value="ECO:0007669"/>
    <property type="project" value="UniProtKB-KW"/>
</dbReference>
<dbReference type="KEGG" id="rul:UC8_50670"/>
<dbReference type="Gene3D" id="1.10.15.40">
    <property type="entry name" value="Electron transport complex subunit B, putative Fe-S cluster"/>
    <property type="match status" value="1"/>
</dbReference>
<evidence type="ECO:0000256" key="11">
    <source>
        <dbReference type="ARBA" id="ARBA00023004"/>
    </source>
</evidence>
<evidence type="ECO:0000256" key="10">
    <source>
        <dbReference type="ARBA" id="ARBA00023002"/>
    </source>
</evidence>
<dbReference type="PROSITE" id="PS51384">
    <property type="entry name" value="FAD_FR"/>
    <property type="match status" value="1"/>
</dbReference>
<dbReference type="Proteomes" id="UP000325286">
    <property type="component" value="Chromosome"/>
</dbReference>
<keyword evidence="10 18" id="KW-0560">Oxidoreductase</keyword>
<dbReference type="Pfam" id="PF00667">
    <property type="entry name" value="FAD_binding_1"/>
    <property type="match status" value="2"/>
</dbReference>
<evidence type="ECO:0000259" key="17">
    <source>
        <dbReference type="PROSITE" id="PS51656"/>
    </source>
</evidence>
<feature type="domain" description="FAD-binding FR-type" evidence="16">
    <location>
        <begin position="189"/>
        <end position="405"/>
    </location>
</feature>
<dbReference type="InterPro" id="IPR003097">
    <property type="entry name" value="CysJ-like_FAD-binding"/>
</dbReference>
<dbReference type="GO" id="GO:0005829">
    <property type="term" value="C:cytosol"/>
    <property type="evidence" value="ECO:0007669"/>
    <property type="project" value="TreeGrafter"/>
</dbReference>
<dbReference type="InterPro" id="IPR017927">
    <property type="entry name" value="FAD-bd_FR_type"/>
</dbReference>
<comment type="cofactor">
    <cofactor evidence="2">
        <name>FAD</name>
        <dbReference type="ChEBI" id="CHEBI:57692"/>
    </cofactor>
</comment>
<feature type="domain" description="4Fe-4S" evidence="17">
    <location>
        <begin position="95"/>
        <end position="154"/>
    </location>
</feature>
<gene>
    <name evidence="18" type="primary">cysJ</name>
    <name evidence="18" type="ORF">UC8_50670</name>
</gene>
<keyword evidence="19" id="KW-1185">Reference proteome</keyword>
<dbReference type="InterPro" id="IPR001709">
    <property type="entry name" value="Flavoprot_Pyr_Nucl_cyt_Rdtase"/>
</dbReference>
<evidence type="ECO:0000256" key="7">
    <source>
        <dbReference type="ARBA" id="ARBA00022723"/>
    </source>
</evidence>
<evidence type="ECO:0000313" key="18">
    <source>
        <dbReference type="EMBL" id="QEG43024.1"/>
    </source>
</evidence>
<keyword evidence="13" id="KW-0198">Cysteine biosynthesis</keyword>
<keyword evidence="6" id="KW-0288">FMN</keyword>
<dbReference type="PANTHER" id="PTHR19384:SF128">
    <property type="entry name" value="NADPH OXIDOREDUCTASE A"/>
    <property type="match status" value="1"/>
</dbReference>
<evidence type="ECO:0000256" key="1">
    <source>
        <dbReference type="ARBA" id="ARBA00001917"/>
    </source>
</evidence>
<dbReference type="PANTHER" id="PTHR19384">
    <property type="entry name" value="NITRIC OXIDE SYNTHASE-RELATED"/>
    <property type="match status" value="1"/>
</dbReference>
<dbReference type="FunFam" id="3.40.50.80:FF:000001">
    <property type="entry name" value="NADPH--cytochrome P450 reductase 1"/>
    <property type="match status" value="1"/>
</dbReference>
<dbReference type="SUPFAM" id="SSF52343">
    <property type="entry name" value="Ferredoxin reductase-like, C-terminal NADP-linked domain"/>
    <property type="match status" value="1"/>
</dbReference>
<evidence type="ECO:0000256" key="9">
    <source>
        <dbReference type="ARBA" id="ARBA00022857"/>
    </source>
</evidence>
<keyword evidence="4" id="KW-0004">4Fe-4S</keyword>
<name>A0A5B9QVG2_9BACT</name>
<dbReference type="GO" id="GO:0004783">
    <property type="term" value="F:sulfite reductase (NADPH) activity"/>
    <property type="evidence" value="ECO:0007669"/>
    <property type="project" value="UniProtKB-EC"/>
</dbReference>
<dbReference type="InterPro" id="IPR001433">
    <property type="entry name" value="OxRdtase_FAD/NAD-bd"/>
</dbReference>
<keyword evidence="7" id="KW-0479">Metal-binding</keyword>
<evidence type="ECO:0000256" key="6">
    <source>
        <dbReference type="ARBA" id="ARBA00022643"/>
    </source>
</evidence>
<dbReference type="GO" id="GO:0046872">
    <property type="term" value="F:metal ion binding"/>
    <property type="evidence" value="ECO:0007669"/>
    <property type="project" value="UniProtKB-KW"/>
</dbReference>
<dbReference type="PROSITE" id="PS51656">
    <property type="entry name" value="4FE4S"/>
    <property type="match status" value="1"/>
</dbReference>
<evidence type="ECO:0000256" key="13">
    <source>
        <dbReference type="ARBA" id="ARBA00023192"/>
    </source>
</evidence>
<keyword evidence="11" id="KW-0408">Iron</keyword>
<dbReference type="CDD" id="cd06199">
    <property type="entry name" value="SiR"/>
    <property type="match status" value="1"/>
</dbReference>
<evidence type="ECO:0000256" key="2">
    <source>
        <dbReference type="ARBA" id="ARBA00001974"/>
    </source>
</evidence>
<dbReference type="GO" id="GO:0010181">
    <property type="term" value="F:FMN binding"/>
    <property type="evidence" value="ECO:0007669"/>
    <property type="project" value="TreeGrafter"/>
</dbReference>
<dbReference type="InterPro" id="IPR023173">
    <property type="entry name" value="NADPH_Cyt_P450_Rdtase_alpha"/>
</dbReference>
<evidence type="ECO:0000256" key="14">
    <source>
        <dbReference type="ARBA" id="ARBA00052219"/>
    </source>
</evidence>
<dbReference type="InterPro" id="IPR039261">
    <property type="entry name" value="FNR_nucleotide-bd"/>
</dbReference>
<sequence length="556" mass="60319">MPAELKTLTPHRESKSKTMSVTLIPESAPFSEEQRAWLNGFFAGLMGIEGASADAALQQASAAGLLPEQQTAEEEETFPWHDDSLPIVDRMELADGKPLERRLMAAMAQLDCGSCGYVCQTYAEALARGEESSLALCSPGGKETKKMLKTLLAEEQAEAGSNGASSNGAGQGGAPATKSNGTAAAWSRQNPFPATLLESRPLNQEGSAKDTRHVAIDLSGSGLSYQVGDALGIYPVNCGELAELIVEQLSADANVNVRTPLGNEKPLLTALQEDCCLKDPSDELIELLIERIDDLVAKTDLQTMLREGVPEGVDVLDILQLAGPATVSATEVMETMEGLIPRLYSIASSMQQVGQQVHLTVGKVTFERNGRLRKGTASTMLAERVAPGEKLRVFVQPQHGGFTVPADPNTPMIMVGPGTGIAPFIAFLQERVATKASGKNWLFFGDQHEACDFLYQQELQAYQSLGALERVSTAFSRDGSQKIYVQDRMHQLADELWQWINAGAHFYVCGDASRMAVDVDRALKQIIARESGMSENETRQYVDQMIAEKRYVRDVY</sequence>
<evidence type="ECO:0000256" key="8">
    <source>
        <dbReference type="ARBA" id="ARBA00022827"/>
    </source>
</evidence>
<organism evidence="18 19">
    <name type="scientific">Roseimaritima ulvae</name>
    <dbReference type="NCBI Taxonomy" id="980254"/>
    <lineage>
        <taxon>Bacteria</taxon>
        <taxon>Pseudomonadati</taxon>
        <taxon>Planctomycetota</taxon>
        <taxon>Planctomycetia</taxon>
        <taxon>Pirellulales</taxon>
        <taxon>Pirellulaceae</taxon>
        <taxon>Roseimaritima</taxon>
    </lineage>
</organism>
<dbReference type="Gene3D" id="2.40.30.10">
    <property type="entry name" value="Translation factors"/>
    <property type="match status" value="1"/>
</dbReference>
<dbReference type="SUPFAM" id="SSF63380">
    <property type="entry name" value="Riboflavin synthase domain-like"/>
    <property type="match status" value="1"/>
</dbReference>
<feature type="compositionally biased region" description="Low complexity" evidence="15">
    <location>
        <begin position="158"/>
        <end position="168"/>
    </location>
</feature>
<dbReference type="Pfam" id="PF00175">
    <property type="entry name" value="NAD_binding_1"/>
    <property type="match status" value="1"/>
</dbReference>
<dbReference type="Gene3D" id="1.20.990.10">
    <property type="entry name" value="NADPH-cytochrome p450 Reductase, Chain A, domain 3"/>
    <property type="match status" value="1"/>
</dbReference>
<evidence type="ECO:0000256" key="15">
    <source>
        <dbReference type="SAM" id="MobiDB-lite"/>
    </source>
</evidence>
<proteinExistence type="predicted"/>